<organism evidence="2 3">
    <name type="scientific">Marininema halotolerans</name>
    <dbReference type="NCBI Taxonomy" id="1155944"/>
    <lineage>
        <taxon>Bacteria</taxon>
        <taxon>Bacillati</taxon>
        <taxon>Bacillota</taxon>
        <taxon>Bacilli</taxon>
        <taxon>Bacillales</taxon>
        <taxon>Thermoactinomycetaceae</taxon>
        <taxon>Marininema</taxon>
    </lineage>
</organism>
<dbReference type="EMBL" id="FPAA01000007">
    <property type="protein sequence ID" value="SFS75461.1"/>
    <property type="molecule type" value="Genomic_DNA"/>
</dbReference>
<evidence type="ECO:0000313" key="3">
    <source>
        <dbReference type="Proteomes" id="UP000198660"/>
    </source>
</evidence>
<dbReference type="RefSeq" id="WP_091837145.1">
    <property type="nucleotide sequence ID" value="NZ_FPAA01000007.1"/>
</dbReference>
<name>A0A1I6SER7_9BACL</name>
<dbReference type="InterPro" id="IPR015797">
    <property type="entry name" value="NUDIX_hydrolase-like_dom_sf"/>
</dbReference>
<dbReference type="InterPro" id="IPR000086">
    <property type="entry name" value="NUDIX_hydrolase_dom"/>
</dbReference>
<proteinExistence type="predicted"/>
<dbReference type="OrthoDB" id="154707at2"/>
<dbReference type="Gene3D" id="3.90.79.10">
    <property type="entry name" value="Nucleoside Triphosphate Pyrophosphohydrolase"/>
    <property type="match status" value="1"/>
</dbReference>
<sequence>MPVINLEALTNQQPFCAGVIIKQGLGIVITLNEDGLPNERMKNSWRVGAVGGGQEPNETIWECALREAREEMSTEVTLIHSPVTYYHDIDTGLIEKVKVADEIAPFLFQRKKNPSPKRPYKEGLPCGPYIYFAMFLVEERISWDKMSPGDDVKGLVLFPQDRFDEIKQDHPLSYWLQRGAQLVGVEDVDTNKKLWAPADESSLTVARLLR</sequence>
<accession>A0A1I6SER7</accession>
<dbReference type="Pfam" id="PF00293">
    <property type="entry name" value="NUDIX"/>
    <property type="match status" value="1"/>
</dbReference>
<evidence type="ECO:0000313" key="2">
    <source>
        <dbReference type="EMBL" id="SFS75461.1"/>
    </source>
</evidence>
<keyword evidence="3" id="KW-1185">Reference proteome</keyword>
<feature type="domain" description="Nudix hydrolase" evidence="1">
    <location>
        <begin position="41"/>
        <end position="79"/>
    </location>
</feature>
<dbReference type="AlphaFoldDB" id="A0A1I6SER7"/>
<dbReference type="Proteomes" id="UP000198660">
    <property type="component" value="Unassembled WGS sequence"/>
</dbReference>
<dbReference type="SUPFAM" id="SSF55811">
    <property type="entry name" value="Nudix"/>
    <property type="match status" value="1"/>
</dbReference>
<evidence type="ECO:0000259" key="1">
    <source>
        <dbReference type="Pfam" id="PF00293"/>
    </source>
</evidence>
<protein>
    <submittedName>
        <fullName evidence="2">NUDIX domain-containing protein</fullName>
    </submittedName>
</protein>
<reference evidence="3" key="1">
    <citation type="submission" date="2016-10" db="EMBL/GenBank/DDBJ databases">
        <authorList>
            <person name="Varghese N."/>
            <person name="Submissions S."/>
        </authorList>
    </citation>
    <scope>NUCLEOTIDE SEQUENCE [LARGE SCALE GENOMIC DNA]</scope>
    <source>
        <strain evidence="3">DSM 45789</strain>
    </source>
</reference>
<gene>
    <name evidence="2" type="ORF">SAMN05444972_10731</name>
</gene>